<gene>
    <name evidence="26" type="ORF">K490DRAFT_31925</name>
</gene>
<dbReference type="PROSITE" id="PS00794">
    <property type="entry name" value="HPPK"/>
    <property type="match status" value="1"/>
</dbReference>
<dbReference type="InterPro" id="IPR006390">
    <property type="entry name" value="DHP_synth_dom"/>
</dbReference>
<evidence type="ECO:0000256" key="10">
    <source>
        <dbReference type="ARBA" id="ARBA00012458"/>
    </source>
</evidence>
<feature type="non-terminal residue" evidence="26">
    <location>
        <position position="469"/>
    </location>
</feature>
<comment type="catalytic activity">
    <reaction evidence="1">
        <text>(7,8-dihydropterin-6-yl)methyl diphosphate + 4-aminobenzoate = 7,8-dihydropteroate + diphosphate</text>
        <dbReference type="Rhea" id="RHEA:19949"/>
        <dbReference type="ChEBI" id="CHEBI:17836"/>
        <dbReference type="ChEBI" id="CHEBI:17839"/>
        <dbReference type="ChEBI" id="CHEBI:33019"/>
        <dbReference type="ChEBI" id="CHEBI:72950"/>
        <dbReference type="EC" id="2.5.1.15"/>
    </reaction>
</comment>
<reference evidence="26" key="1">
    <citation type="journal article" date="2020" name="Stud. Mycol.">
        <title>101 Dothideomycetes genomes: a test case for predicting lifestyles and emergence of pathogens.</title>
        <authorList>
            <person name="Haridas S."/>
            <person name="Albert R."/>
            <person name="Binder M."/>
            <person name="Bloem J."/>
            <person name="Labutti K."/>
            <person name="Salamov A."/>
            <person name="Andreopoulos B."/>
            <person name="Baker S."/>
            <person name="Barry K."/>
            <person name="Bills G."/>
            <person name="Bluhm B."/>
            <person name="Cannon C."/>
            <person name="Castanera R."/>
            <person name="Culley D."/>
            <person name="Daum C."/>
            <person name="Ezra D."/>
            <person name="Gonzalez J."/>
            <person name="Henrissat B."/>
            <person name="Kuo A."/>
            <person name="Liang C."/>
            <person name="Lipzen A."/>
            <person name="Lutzoni F."/>
            <person name="Magnuson J."/>
            <person name="Mondo S."/>
            <person name="Nolan M."/>
            <person name="Ohm R."/>
            <person name="Pangilinan J."/>
            <person name="Park H.-J."/>
            <person name="Ramirez L."/>
            <person name="Alfaro M."/>
            <person name="Sun H."/>
            <person name="Tritt A."/>
            <person name="Yoshinaga Y."/>
            <person name="Zwiers L.-H."/>
            <person name="Turgeon B."/>
            <person name="Goodwin S."/>
            <person name="Spatafora J."/>
            <person name="Crous P."/>
            <person name="Grigoriev I."/>
        </authorList>
    </citation>
    <scope>NUCLEOTIDE SEQUENCE</scope>
    <source>
        <strain evidence="26">CBS 121410</strain>
    </source>
</reference>
<evidence type="ECO:0000256" key="22">
    <source>
        <dbReference type="ARBA" id="ARBA00061548"/>
    </source>
</evidence>
<keyword evidence="16" id="KW-0418">Kinase</keyword>
<comment type="similarity">
    <text evidence="9">In the C-terminal section; belongs to the DHPS family.</text>
</comment>
<comment type="caution">
    <text evidence="26">The sequence shown here is derived from an EMBL/GenBank/DDBJ whole genome shotgun (WGS) entry which is preliminary data.</text>
</comment>
<dbReference type="GO" id="GO:0016301">
    <property type="term" value="F:kinase activity"/>
    <property type="evidence" value="ECO:0007669"/>
    <property type="project" value="UniProtKB-KW"/>
</dbReference>
<dbReference type="PROSITE" id="PS00792">
    <property type="entry name" value="DHPS_1"/>
    <property type="match status" value="1"/>
</dbReference>
<dbReference type="Gene3D" id="3.20.20.20">
    <property type="entry name" value="Dihydropteroate synthase-like"/>
    <property type="match status" value="1"/>
</dbReference>
<keyword evidence="17" id="KW-0067">ATP-binding</keyword>
<evidence type="ECO:0000256" key="4">
    <source>
        <dbReference type="ARBA" id="ARBA00001946"/>
    </source>
</evidence>
<comment type="catalytic activity">
    <reaction evidence="3">
        <text>7,8-dihydroneopterin = 6-hydroxymethyl-7,8-dihydropterin + glycolaldehyde</text>
        <dbReference type="Rhea" id="RHEA:10540"/>
        <dbReference type="ChEBI" id="CHEBI:17001"/>
        <dbReference type="ChEBI" id="CHEBI:17071"/>
        <dbReference type="ChEBI" id="CHEBI:44841"/>
        <dbReference type="EC" id="4.1.2.25"/>
    </reaction>
</comment>
<dbReference type="CDD" id="cd00739">
    <property type="entry name" value="DHPS"/>
    <property type="match status" value="1"/>
</dbReference>
<dbReference type="EC" id="2.7.6.3" evidence="12"/>
<organism evidence="26 27">
    <name type="scientific">Saccharata proteae CBS 121410</name>
    <dbReference type="NCBI Taxonomy" id="1314787"/>
    <lineage>
        <taxon>Eukaryota</taxon>
        <taxon>Fungi</taxon>
        <taxon>Dikarya</taxon>
        <taxon>Ascomycota</taxon>
        <taxon>Pezizomycotina</taxon>
        <taxon>Dothideomycetes</taxon>
        <taxon>Dothideomycetes incertae sedis</taxon>
        <taxon>Botryosphaeriales</taxon>
        <taxon>Saccharataceae</taxon>
        <taxon>Saccharata</taxon>
    </lineage>
</organism>
<evidence type="ECO:0000256" key="23">
    <source>
        <dbReference type="ARBA" id="ARBA00067568"/>
    </source>
</evidence>
<keyword evidence="20" id="KW-0511">Multifunctional enzyme</keyword>
<evidence type="ECO:0000256" key="24">
    <source>
        <dbReference type="ARBA" id="ARBA00068111"/>
    </source>
</evidence>
<dbReference type="InterPro" id="IPR045031">
    <property type="entry name" value="DHP_synth-like"/>
</dbReference>
<sequence length="469" mass="51986">MRHAFIALGSNLGNRVEWIEIALQMLDCEEKVQILQTSSLWETKAMYVEDQPPFLNGACEIITTLHADHLMATLKRIENKLGREKTVDKGPRNIDLDLLLYGQEFIYRDQEMVLRDEKHLTHKDELFVPHLRMVEREFVLRPMCQYHLRKKLVNSTNGINPQSCLWKLPKKGNQMLPYTPLKRYGTSLTAQSRTHIMAILNLTPDSFSDGGQNLSSDPTSPEYLSSLRSTILSHITSGATIIDIGGQSTRPNAPMVSAEEELSRILPAISLIKSLPEAANTIISIDTFRAFVARAAISAGADLINDVSAGTLDPDMLPTVADLNCSICLMHMRGTPETMTTLTDYPDGVVQTVGDELLERVRAAEEAGIRRWRIILDPGIGFAKTAEQNIELLRGLSTLMTRPSLDSFPWLIGTSRKGFIGKITAAPEPKDRVMGTAVTATQAVNAHANIIRVHDVKPIVETVAMAEAL</sequence>
<dbReference type="CDD" id="cd00483">
    <property type="entry name" value="HPPK"/>
    <property type="match status" value="1"/>
</dbReference>
<evidence type="ECO:0000256" key="18">
    <source>
        <dbReference type="ARBA" id="ARBA00022842"/>
    </source>
</evidence>
<dbReference type="PANTHER" id="PTHR20941:SF1">
    <property type="entry name" value="FOLIC ACID SYNTHESIS PROTEIN FOL1"/>
    <property type="match status" value="1"/>
</dbReference>
<keyword evidence="15" id="KW-0547">Nucleotide-binding</keyword>
<evidence type="ECO:0000256" key="14">
    <source>
        <dbReference type="ARBA" id="ARBA00022723"/>
    </source>
</evidence>
<keyword evidence="18" id="KW-0460">Magnesium</keyword>
<evidence type="ECO:0000256" key="13">
    <source>
        <dbReference type="ARBA" id="ARBA00022679"/>
    </source>
</evidence>
<dbReference type="InterPro" id="IPR011005">
    <property type="entry name" value="Dihydropteroate_synth-like_sf"/>
</dbReference>
<evidence type="ECO:0000256" key="19">
    <source>
        <dbReference type="ARBA" id="ARBA00022909"/>
    </source>
</evidence>
<dbReference type="EC" id="4.1.2.25" evidence="11"/>
<dbReference type="InterPro" id="IPR035907">
    <property type="entry name" value="Hppk_sf"/>
</dbReference>
<dbReference type="AlphaFoldDB" id="A0A9P4I3E4"/>
<dbReference type="GO" id="GO:0003848">
    <property type="term" value="F:2-amino-4-hydroxy-6-hydroxymethyldihydropteridine diphosphokinase activity"/>
    <property type="evidence" value="ECO:0007669"/>
    <property type="project" value="UniProtKB-EC"/>
</dbReference>
<dbReference type="SUPFAM" id="SSF51717">
    <property type="entry name" value="Dihydropteroate synthetase-like"/>
    <property type="match status" value="1"/>
</dbReference>
<dbReference type="Pfam" id="PF01288">
    <property type="entry name" value="HPPK"/>
    <property type="match status" value="1"/>
</dbReference>
<dbReference type="FunFam" id="3.20.20.20:FF:000006">
    <property type="entry name" value="Dihydropteroate synthase"/>
    <property type="match status" value="1"/>
</dbReference>
<evidence type="ECO:0000256" key="11">
    <source>
        <dbReference type="ARBA" id="ARBA00013043"/>
    </source>
</evidence>
<evidence type="ECO:0000256" key="3">
    <source>
        <dbReference type="ARBA" id="ARBA00001353"/>
    </source>
</evidence>
<dbReference type="Proteomes" id="UP000799776">
    <property type="component" value="Unassembled WGS sequence"/>
</dbReference>
<keyword evidence="19" id="KW-0289">Folate biosynthesis</keyword>
<dbReference type="EC" id="2.5.1.15" evidence="10"/>
<dbReference type="GO" id="GO:0046872">
    <property type="term" value="F:metal ion binding"/>
    <property type="evidence" value="ECO:0007669"/>
    <property type="project" value="UniProtKB-KW"/>
</dbReference>
<dbReference type="Gene3D" id="3.30.70.560">
    <property type="entry name" value="7,8-Dihydro-6-hydroxymethylpterin-pyrophosphokinase HPPK"/>
    <property type="match status" value="1"/>
</dbReference>
<dbReference type="EMBL" id="ML978711">
    <property type="protein sequence ID" value="KAF2091744.1"/>
    <property type="molecule type" value="Genomic_DNA"/>
</dbReference>
<feature type="domain" description="Pterin-binding" evidence="25">
    <location>
        <begin position="194"/>
        <end position="464"/>
    </location>
</feature>
<proteinExistence type="inferred from homology"/>
<comment type="similarity">
    <text evidence="8">In the N-terminal section; belongs to the DHNA family.</text>
</comment>
<dbReference type="NCBIfam" id="TIGR01496">
    <property type="entry name" value="DHPS"/>
    <property type="match status" value="1"/>
</dbReference>
<dbReference type="GO" id="GO:0004150">
    <property type="term" value="F:dihydroneopterin aldolase activity"/>
    <property type="evidence" value="ECO:0007669"/>
    <property type="project" value="UniProtKB-EC"/>
</dbReference>
<accession>A0A9P4I3E4</accession>
<comment type="pathway">
    <text evidence="5">Cofactor biosynthesis; tetrahydrofolate biosynthesis; 7,8-dihydrofolate from 2-amino-4-hydroxy-6-hydroxymethyl-7,8-dihydropteridine diphosphate and 4-aminobenzoate: step 1/2.</text>
</comment>
<dbReference type="GO" id="GO:0046654">
    <property type="term" value="P:tetrahydrofolate biosynthetic process"/>
    <property type="evidence" value="ECO:0007669"/>
    <property type="project" value="TreeGrafter"/>
</dbReference>
<keyword evidence="13" id="KW-0808">Transferase</keyword>
<evidence type="ECO:0000313" key="27">
    <source>
        <dbReference type="Proteomes" id="UP000799776"/>
    </source>
</evidence>
<dbReference type="GO" id="GO:0004156">
    <property type="term" value="F:dihydropteroate synthase activity"/>
    <property type="evidence" value="ECO:0007669"/>
    <property type="project" value="UniProtKB-EC"/>
</dbReference>
<dbReference type="InterPro" id="IPR000550">
    <property type="entry name" value="Hppk"/>
</dbReference>
<evidence type="ECO:0000256" key="5">
    <source>
        <dbReference type="ARBA" id="ARBA00004763"/>
    </source>
</evidence>
<dbReference type="NCBIfam" id="TIGR01498">
    <property type="entry name" value="folK"/>
    <property type="match status" value="1"/>
</dbReference>
<evidence type="ECO:0000256" key="16">
    <source>
        <dbReference type="ARBA" id="ARBA00022777"/>
    </source>
</evidence>
<dbReference type="OrthoDB" id="615426at2759"/>
<keyword evidence="14" id="KW-0479">Metal-binding</keyword>
<evidence type="ECO:0000259" key="25">
    <source>
        <dbReference type="PROSITE" id="PS50972"/>
    </source>
</evidence>
<dbReference type="Pfam" id="PF00809">
    <property type="entry name" value="Pterin_bind"/>
    <property type="match status" value="1"/>
</dbReference>
<dbReference type="GO" id="GO:0046656">
    <property type="term" value="P:folic acid biosynthetic process"/>
    <property type="evidence" value="ECO:0007669"/>
    <property type="project" value="UniProtKB-KW"/>
</dbReference>
<dbReference type="PROSITE" id="PS00793">
    <property type="entry name" value="DHPS_2"/>
    <property type="match status" value="1"/>
</dbReference>
<evidence type="ECO:0000256" key="9">
    <source>
        <dbReference type="ARBA" id="ARBA00009951"/>
    </source>
</evidence>
<evidence type="ECO:0000256" key="6">
    <source>
        <dbReference type="ARBA" id="ARBA00005013"/>
    </source>
</evidence>
<evidence type="ECO:0000256" key="12">
    <source>
        <dbReference type="ARBA" id="ARBA00013253"/>
    </source>
</evidence>
<name>A0A9P4I3E4_9PEZI</name>
<comment type="pathway">
    <text evidence="6">Cofactor biosynthesis; tetrahydrofolate biosynthesis; 2-amino-4-hydroxy-6-hydroxymethyl-7,8-dihydropteridine diphosphate from 7,8-dihydroneopterin triphosphate: step 3/4.</text>
</comment>
<dbReference type="InterPro" id="IPR000489">
    <property type="entry name" value="Pterin-binding_dom"/>
</dbReference>
<dbReference type="PROSITE" id="PS50972">
    <property type="entry name" value="PTERIN_BINDING"/>
    <property type="match status" value="1"/>
</dbReference>
<evidence type="ECO:0000313" key="26">
    <source>
        <dbReference type="EMBL" id="KAF2091744.1"/>
    </source>
</evidence>
<comment type="cofactor">
    <cofactor evidence="4">
        <name>Mg(2+)</name>
        <dbReference type="ChEBI" id="CHEBI:18420"/>
    </cofactor>
</comment>
<dbReference type="GO" id="GO:0005740">
    <property type="term" value="C:mitochondrial envelope"/>
    <property type="evidence" value="ECO:0007669"/>
    <property type="project" value="TreeGrafter"/>
</dbReference>
<evidence type="ECO:0000256" key="8">
    <source>
        <dbReference type="ARBA" id="ARBA00009640"/>
    </source>
</evidence>
<comment type="similarity">
    <text evidence="22">In the central section; belongs to the HPPK family.</text>
</comment>
<comment type="function">
    <text evidence="21">Catalyzes three sequential steps of tetrahydrofolate biosynthesis.</text>
</comment>
<keyword evidence="27" id="KW-1185">Reference proteome</keyword>
<comment type="pathway">
    <text evidence="7">Cofactor biosynthesis; tetrahydrofolate biosynthesis; 2-amino-4-hydroxy-6-hydroxymethyl-7,8-dihydropteridine diphosphate from 7,8-dihydroneopterin triphosphate: step 4/4.</text>
</comment>
<comment type="catalytic activity">
    <reaction evidence="2">
        <text>6-hydroxymethyl-7,8-dihydropterin + ATP = (7,8-dihydropterin-6-yl)methyl diphosphate + AMP + H(+)</text>
        <dbReference type="Rhea" id="RHEA:11412"/>
        <dbReference type="ChEBI" id="CHEBI:15378"/>
        <dbReference type="ChEBI" id="CHEBI:30616"/>
        <dbReference type="ChEBI" id="CHEBI:44841"/>
        <dbReference type="ChEBI" id="CHEBI:72950"/>
        <dbReference type="ChEBI" id="CHEBI:456215"/>
        <dbReference type="EC" id="2.7.6.3"/>
    </reaction>
</comment>
<evidence type="ECO:0000256" key="20">
    <source>
        <dbReference type="ARBA" id="ARBA00023268"/>
    </source>
</evidence>
<evidence type="ECO:0000256" key="2">
    <source>
        <dbReference type="ARBA" id="ARBA00000198"/>
    </source>
</evidence>
<evidence type="ECO:0000256" key="15">
    <source>
        <dbReference type="ARBA" id="ARBA00022741"/>
    </source>
</evidence>
<evidence type="ECO:0000256" key="1">
    <source>
        <dbReference type="ARBA" id="ARBA00000012"/>
    </source>
</evidence>
<evidence type="ECO:0000256" key="7">
    <source>
        <dbReference type="ARBA" id="ARBA00005051"/>
    </source>
</evidence>
<evidence type="ECO:0000256" key="17">
    <source>
        <dbReference type="ARBA" id="ARBA00022840"/>
    </source>
</evidence>
<protein>
    <recommendedName>
        <fullName evidence="23">Folic acid synthesis protein FOL1</fullName>
        <ecNumber evidence="10">2.5.1.15</ecNumber>
        <ecNumber evidence="12">2.7.6.3</ecNumber>
        <ecNumber evidence="11">4.1.2.25</ecNumber>
    </recommendedName>
    <alternativeName>
        <fullName evidence="24">Folic acid synthesis protein fol1</fullName>
    </alternativeName>
</protein>
<evidence type="ECO:0000256" key="21">
    <source>
        <dbReference type="ARBA" id="ARBA00058009"/>
    </source>
</evidence>
<dbReference type="SUPFAM" id="SSF55083">
    <property type="entry name" value="6-hydroxymethyl-7,8-dihydropterin pyrophosphokinase, HPPK"/>
    <property type="match status" value="1"/>
</dbReference>
<dbReference type="PANTHER" id="PTHR20941">
    <property type="entry name" value="FOLATE SYNTHESIS PROTEINS"/>
    <property type="match status" value="1"/>
</dbReference>
<dbReference type="GO" id="GO:0005524">
    <property type="term" value="F:ATP binding"/>
    <property type="evidence" value="ECO:0007669"/>
    <property type="project" value="UniProtKB-KW"/>
</dbReference>